<accession>C4J4N4</accession>
<reference evidence="2" key="1">
    <citation type="journal article" date="2009" name="PLoS Genet.">
        <title>Sequencing, mapping, and analysis of 27,455 maize full-length cDNAs.</title>
        <authorList>
            <person name="Soderlund C."/>
            <person name="Descour A."/>
            <person name="Kudrna D."/>
            <person name="Bomhoff M."/>
            <person name="Boyd L."/>
            <person name="Currie J."/>
            <person name="Angelova A."/>
            <person name="Collura K."/>
            <person name="Wissotski M."/>
            <person name="Ashley E."/>
            <person name="Morrow D."/>
            <person name="Fernandes J."/>
            <person name="Walbot V."/>
            <person name="Yu Y."/>
        </authorList>
    </citation>
    <scope>NUCLEOTIDE SEQUENCE</scope>
    <source>
        <strain evidence="2">B73</strain>
    </source>
</reference>
<evidence type="ECO:0000256" key="1">
    <source>
        <dbReference type="SAM" id="MobiDB-lite"/>
    </source>
</evidence>
<protein>
    <submittedName>
        <fullName evidence="2">Uncharacterized protein</fullName>
    </submittedName>
</protein>
<feature type="region of interest" description="Disordered" evidence="1">
    <location>
        <begin position="1"/>
        <end position="79"/>
    </location>
</feature>
<evidence type="ECO:0000313" key="2">
    <source>
        <dbReference type="EMBL" id="ACR36134.1"/>
    </source>
</evidence>
<organism evidence="2">
    <name type="scientific">Zea mays</name>
    <name type="common">Maize</name>
    <dbReference type="NCBI Taxonomy" id="4577"/>
    <lineage>
        <taxon>Eukaryota</taxon>
        <taxon>Viridiplantae</taxon>
        <taxon>Streptophyta</taxon>
        <taxon>Embryophyta</taxon>
        <taxon>Tracheophyta</taxon>
        <taxon>Spermatophyta</taxon>
        <taxon>Magnoliopsida</taxon>
        <taxon>Liliopsida</taxon>
        <taxon>Poales</taxon>
        <taxon>Poaceae</taxon>
        <taxon>PACMAD clade</taxon>
        <taxon>Panicoideae</taxon>
        <taxon>Andropogonodae</taxon>
        <taxon>Andropogoneae</taxon>
        <taxon>Tripsacinae</taxon>
        <taxon>Zea</taxon>
    </lineage>
</organism>
<feature type="region of interest" description="Disordered" evidence="1">
    <location>
        <begin position="95"/>
        <end position="124"/>
    </location>
</feature>
<feature type="compositionally biased region" description="Pro residues" evidence="1">
    <location>
        <begin position="66"/>
        <end position="75"/>
    </location>
</feature>
<dbReference type="AlphaFoldDB" id="C4J4N4"/>
<proteinExistence type="evidence at transcript level"/>
<feature type="compositionally biased region" description="Low complexity" evidence="1">
    <location>
        <begin position="8"/>
        <end position="27"/>
    </location>
</feature>
<dbReference type="EMBL" id="BT085781">
    <property type="protein sequence ID" value="ACR36134.1"/>
    <property type="molecule type" value="mRNA"/>
</dbReference>
<sequence>MRRRRSGPRSTPTGTGPTPRPSPRGGTCSRRPRSGTRAAWPPAWRRKRAWQRTRCAGWAAASTPTSSPPSTPPSPTASMWSLSASVALSCRTTWTPLPLGRSAPPKPVSSSLLRPATVVPAGSR</sequence>
<name>C4J4N4_MAIZE</name>